<evidence type="ECO:0000256" key="1">
    <source>
        <dbReference type="ARBA" id="ARBA00004138"/>
    </source>
</evidence>
<dbReference type="InterPro" id="IPR013783">
    <property type="entry name" value="Ig-like_fold"/>
</dbReference>
<evidence type="ECO:0000256" key="4">
    <source>
        <dbReference type="ARBA" id="ARBA00023069"/>
    </source>
</evidence>
<dbReference type="RefSeq" id="WP_111335943.1">
    <property type="nucleotide sequence ID" value="NZ_CP030032.1"/>
</dbReference>
<evidence type="ECO:0000256" key="2">
    <source>
        <dbReference type="ARBA" id="ARBA00004496"/>
    </source>
</evidence>
<reference evidence="7 8" key="1">
    <citation type="submission" date="2018-06" db="EMBL/GenBank/DDBJ databases">
        <title>Lujinxingia sediminis gen. nov. sp. nov., a new facultative anaerobic member of the class Deltaproteobacteria, and proposal of Lujinxingaceae fam. nov.</title>
        <authorList>
            <person name="Guo L.-Y."/>
            <person name="Li C.-M."/>
            <person name="Wang S."/>
            <person name="Du Z.-J."/>
        </authorList>
    </citation>
    <scope>NUCLEOTIDE SEQUENCE [LARGE SCALE GENOMIC DNA]</scope>
    <source>
        <strain evidence="7 8">FA350</strain>
    </source>
</reference>
<keyword evidence="5" id="KW-0966">Cell projection</keyword>
<proteinExistence type="predicted"/>
<dbReference type="NCBIfam" id="NF012200">
    <property type="entry name" value="choice_anch_D"/>
    <property type="match status" value="2"/>
</dbReference>
<dbReference type="AlphaFoldDB" id="A0A2Z4FNN0"/>
<dbReference type="EMBL" id="CP030032">
    <property type="protein sequence ID" value="AWV90470.1"/>
    <property type="molecule type" value="Genomic_DNA"/>
</dbReference>
<dbReference type="PROSITE" id="PS51257">
    <property type="entry name" value="PROKAR_LIPOPROTEIN"/>
    <property type="match status" value="1"/>
</dbReference>
<sequence length="635" mass="66846">MRFKIQVLIASLVLGVAGVSACGDDDSFGEGKLASVKLETASPLALQMPATDRRMQAQTTIAFSNDGKADLKVSEIDFSSKPERLLVAGEYLDTTCSFDADAAPTFDSSGACPESTVCWSFNGLCRKVGMPEVPFEIAPGASSSIETIIVPGTGGMNCPAAPVGDADAPANYCGELKIKTNAQNTNAPTIVDGDIRVFFTHVEGSGTIEVSPQSVSFAGVNVGSSDSRDIKITNTHSDQPLTISSIRPREFVERFTVSAAPSLPIQLAPGASETWTLGFTPSSDWDGTSFGTNLEIKSSAHNDPVKQIPVQVTSEASRPAIKLTPELLRFDGQATQTFTISNEGAASLTLRGFAVLPSTTQAMYTIKENGNEIVGQYTKVLGAGETQDYEITFAPGSDPGGIGTLEVLYNYFVNEQSQNDMAQIELLGDVGDAPIGQISPDVFTFRAAAGENVTRSFVMRNVGTQPLVASGVAITDVIPNSAATFSTSMTNGTTIAPGDMQTFTVTYQGDDESDDRAALYFGTNTAGEEMFISLIALSGAASTAEAVVTPSFGDDAVPVNTEARFNALLSTGFADTTINRAQWTLLERPAGSQTFIDKIGPDATIFPDTAGQYKIALTLTEGNASSQTVYQFSAQ</sequence>
<keyword evidence="8" id="KW-1185">Reference proteome</keyword>
<accession>A0A2Z4FNN0</accession>
<gene>
    <name evidence="7" type="ORF">DN745_14485</name>
</gene>
<evidence type="ECO:0000259" key="6">
    <source>
        <dbReference type="Pfam" id="PF22544"/>
    </source>
</evidence>
<dbReference type="GO" id="GO:0005737">
    <property type="term" value="C:cytoplasm"/>
    <property type="evidence" value="ECO:0007669"/>
    <property type="project" value="UniProtKB-SubCell"/>
</dbReference>
<keyword evidence="4" id="KW-0969">Cilium</keyword>
<dbReference type="OrthoDB" id="5508210at2"/>
<evidence type="ECO:0000256" key="5">
    <source>
        <dbReference type="ARBA" id="ARBA00023273"/>
    </source>
</evidence>
<feature type="domain" description="HYDIN/VesB/CFA65-like Ig-like" evidence="6">
    <location>
        <begin position="439"/>
        <end position="534"/>
    </location>
</feature>
<dbReference type="KEGG" id="bsed:DN745_14485"/>
<evidence type="ECO:0000256" key="3">
    <source>
        <dbReference type="ARBA" id="ARBA00022490"/>
    </source>
</evidence>
<dbReference type="Proteomes" id="UP000249799">
    <property type="component" value="Chromosome"/>
</dbReference>
<evidence type="ECO:0000313" key="8">
    <source>
        <dbReference type="Proteomes" id="UP000249799"/>
    </source>
</evidence>
<dbReference type="InterPro" id="IPR053879">
    <property type="entry name" value="HYDIN_VesB_CFA65-like_Ig"/>
</dbReference>
<organism evidence="7 8">
    <name type="scientific">Bradymonas sediminis</name>
    <dbReference type="NCBI Taxonomy" id="1548548"/>
    <lineage>
        <taxon>Bacteria</taxon>
        <taxon>Deltaproteobacteria</taxon>
        <taxon>Bradymonadales</taxon>
        <taxon>Bradymonadaceae</taxon>
        <taxon>Bradymonas</taxon>
    </lineage>
</organism>
<dbReference type="Gene3D" id="2.60.40.10">
    <property type="entry name" value="Immunoglobulins"/>
    <property type="match status" value="3"/>
</dbReference>
<evidence type="ECO:0000313" key="7">
    <source>
        <dbReference type="EMBL" id="AWV90470.1"/>
    </source>
</evidence>
<dbReference type="Pfam" id="PF22544">
    <property type="entry name" value="HYDIN_VesB_CFA65-like_Ig"/>
    <property type="match status" value="1"/>
</dbReference>
<comment type="subcellular location">
    <subcellularLocation>
        <location evidence="1">Cell projection</location>
        <location evidence="1">Cilium</location>
    </subcellularLocation>
    <subcellularLocation>
        <location evidence="2">Cytoplasm</location>
    </subcellularLocation>
</comment>
<name>A0A2Z4FNN0_9DELT</name>
<protein>
    <recommendedName>
        <fullName evidence="6">HYDIN/VesB/CFA65-like Ig-like domain-containing protein</fullName>
    </recommendedName>
</protein>
<keyword evidence="3" id="KW-0963">Cytoplasm</keyword>